<evidence type="ECO:0000313" key="9">
    <source>
        <dbReference type="WBParaSite" id="BXY_1766600.1"/>
    </source>
</evidence>
<dbReference type="Proteomes" id="UP000095284">
    <property type="component" value="Unplaced"/>
</dbReference>
<dbReference type="Pfam" id="PF01134">
    <property type="entry name" value="GIDA"/>
    <property type="match status" value="1"/>
</dbReference>
<dbReference type="PROSITE" id="PS01280">
    <property type="entry name" value="GIDA_1"/>
    <property type="match status" value="1"/>
</dbReference>
<sequence length="472" mass="52318">MLKAFSRSSLISRRFLQISASDPELSKRFDVIVVGGGHAGCEGAAAAARCGSRVLMITHKVDSIGVMSCNPSFGGIGKGHLMRELDAFDGVSPRVCDQSAITFQALNRSHGPAVLGLRAQMDRTIYLRNMQKEILNTPGLMVLEAAVEDLVLDEGNGTTRINGCVLDDGTIITSDTVMITTGTFLSAEIYRGMTSRPAGRLGDPASYGLSKTFLRLGFELGRLRTGTPPRLDSNTIDFSKFTIAPPDQNPIPFSYMTKKLWIDVEKQIPTYFGYTNQKVVKIVNDNLSQNLHCAGGVTGPRYCPSLETKVIRFPKLNHRFFLEYEGLNSNVIYMQGSTMTNEEKIQDQIVNSIEGLEKAKILQYGYGVHYDYVNPKQLQPWLETKKVEGLFLAGQINGTTGYEEAASQGVLAGINCVWRSKKRKNLETPEDPLTICRSEGYLGVLIDDLINFGVKEPYRMFTSRVEFRLHLR</sequence>
<evidence type="ECO:0000256" key="4">
    <source>
        <dbReference type="ARBA" id="ARBA00022827"/>
    </source>
</evidence>
<dbReference type="InterPro" id="IPR004416">
    <property type="entry name" value="MnmG"/>
</dbReference>
<dbReference type="WBParaSite" id="BXY_1766600.1">
    <property type="protein sequence ID" value="BXY_1766600.1"/>
    <property type="gene ID" value="BXY_1766600"/>
</dbReference>
<dbReference type="Gene3D" id="3.50.50.60">
    <property type="entry name" value="FAD/NAD(P)-binding domain"/>
    <property type="match status" value="2"/>
</dbReference>
<reference evidence="9" key="1">
    <citation type="submission" date="2016-11" db="UniProtKB">
        <authorList>
            <consortium name="WormBaseParasite"/>
        </authorList>
    </citation>
    <scope>IDENTIFICATION</scope>
</reference>
<dbReference type="NCBIfam" id="TIGR00136">
    <property type="entry name" value="mnmG_gidA"/>
    <property type="match status" value="1"/>
</dbReference>
<reference evidence="6" key="2">
    <citation type="submission" date="2020-09" db="EMBL/GenBank/DDBJ databases">
        <authorList>
            <person name="Kikuchi T."/>
        </authorList>
    </citation>
    <scope>NUCLEOTIDE SEQUENCE</scope>
    <source>
        <strain evidence="6">Ka4C1</strain>
    </source>
</reference>
<evidence type="ECO:0000256" key="1">
    <source>
        <dbReference type="ARBA" id="ARBA00001974"/>
    </source>
</evidence>
<dbReference type="OrthoDB" id="3329at2759"/>
<feature type="domain" description="MnmG N-terminal" evidence="5">
    <location>
        <begin position="30"/>
        <end position="422"/>
    </location>
</feature>
<dbReference type="Proteomes" id="UP000659654">
    <property type="component" value="Unassembled WGS sequence"/>
</dbReference>
<dbReference type="Proteomes" id="UP000582659">
    <property type="component" value="Unassembled WGS sequence"/>
</dbReference>
<evidence type="ECO:0000313" key="7">
    <source>
        <dbReference type="Proteomes" id="UP000095284"/>
    </source>
</evidence>
<keyword evidence="3" id="KW-0285">Flavoprotein</keyword>
<comment type="cofactor">
    <cofactor evidence="1">
        <name>FAD</name>
        <dbReference type="ChEBI" id="CHEBI:57692"/>
    </cofactor>
</comment>
<organism evidence="7 9">
    <name type="scientific">Bursaphelenchus xylophilus</name>
    <name type="common">Pinewood nematode worm</name>
    <name type="synonym">Aphelenchoides xylophilus</name>
    <dbReference type="NCBI Taxonomy" id="6326"/>
    <lineage>
        <taxon>Eukaryota</taxon>
        <taxon>Metazoa</taxon>
        <taxon>Ecdysozoa</taxon>
        <taxon>Nematoda</taxon>
        <taxon>Chromadorea</taxon>
        <taxon>Rhabditida</taxon>
        <taxon>Tylenchina</taxon>
        <taxon>Tylenchomorpha</taxon>
        <taxon>Aphelenchoidea</taxon>
        <taxon>Aphelenchoididae</taxon>
        <taxon>Bursaphelenchus</taxon>
    </lineage>
</organism>
<dbReference type="PANTHER" id="PTHR11806:SF0">
    <property type="entry name" value="PROTEIN MTO1 HOMOLOG, MITOCHONDRIAL"/>
    <property type="match status" value="1"/>
</dbReference>
<dbReference type="GO" id="GO:0050660">
    <property type="term" value="F:flavin adenine dinucleotide binding"/>
    <property type="evidence" value="ECO:0007669"/>
    <property type="project" value="InterPro"/>
</dbReference>
<dbReference type="InterPro" id="IPR040131">
    <property type="entry name" value="MnmG_N"/>
</dbReference>
<gene>
    <name evidence="6" type="ORF">BXYJ_LOCUS4759</name>
</gene>
<dbReference type="SUPFAM" id="SSF51905">
    <property type="entry name" value="FAD/NAD(P)-binding domain"/>
    <property type="match status" value="1"/>
</dbReference>
<dbReference type="InterPro" id="IPR036188">
    <property type="entry name" value="FAD/NAD-bd_sf"/>
</dbReference>
<dbReference type="GO" id="GO:0030488">
    <property type="term" value="P:tRNA methylation"/>
    <property type="evidence" value="ECO:0007669"/>
    <property type="project" value="TreeGrafter"/>
</dbReference>
<dbReference type="EMBL" id="CAJFDI010000002">
    <property type="protein sequence ID" value="CAD5216886.1"/>
    <property type="molecule type" value="Genomic_DNA"/>
</dbReference>
<evidence type="ECO:0000313" key="8">
    <source>
        <dbReference type="Proteomes" id="UP000659654"/>
    </source>
</evidence>
<dbReference type="AlphaFoldDB" id="A0A1I7SX82"/>
<evidence type="ECO:0000256" key="3">
    <source>
        <dbReference type="ARBA" id="ARBA00022630"/>
    </source>
</evidence>
<keyword evidence="8" id="KW-1185">Reference proteome</keyword>
<dbReference type="InterPro" id="IPR020595">
    <property type="entry name" value="MnmG-rel_CS"/>
</dbReference>
<name>A0A1I7SX82_BURXY</name>
<proteinExistence type="inferred from homology"/>
<protein>
    <submittedName>
        <fullName evidence="6">(pine wood nematode) hypothetical protein</fullName>
    </submittedName>
    <submittedName>
        <fullName evidence="9">GIDA_assoc domain-containing protein</fullName>
    </submittedName>
</protein>
<evidence type="ECO:0000256" key="2">
    <source>
        <dbReference type="ARBA" id="ARBA00007653"/>
    </source>
</evidence>
<dbReference type="PANTHER" id="PTHR11806">
    <property type="entry name" value="GLUCOSE INHIBITED DIVISION PROTEIN A"/>
    <property type="match status" value="1"/>
</dbReference>
<dbReference type="InterPro" id="IPR002218">
    <property type="entry name" value="MnmG-rel"/>
</dbReference>
<keyword evidence="4" id="KW-0274">FAD</keyword>
<dbReference type="EMBL" id="CAJFCV020000002">
    <property type="protein sequence ID" value="CAG9100246.1"/>
    <property type="molecule type" value="Genomic_DNA"/>
</dbReference>
<dbReference type="GO" id="GO:0005829">
    <property type="term" value="C:cytosol"/>
    <property type="evidence" value="ECO:0007669"/>
    <property type="project" value="TreeGrafter"/>
</dbReference>
<evidence type="ECO:0000313" key="6">
    <source>
        <dbReference type="EMBL" id="CAD5216886.1"/>
    </source>
</evidence>
<comment type="similarity">
    <text evidence="2">Belongs to the MnmG family.</text>
</comment>
<accession>A0A1I7SX82</accession>
<dbReference type="eggNOG" id="KOG2311">
    <property type="taxonomic scope" value="Eukaryota"/>
</dbReference>
<dbReference type="SMR" id="A0A1I7SX82"/>
<dbReference type="FunFam" id="3.50.50.60:FF:000082">
    <property type="entry name" value="protein MTO1 homolog, mitochondrial isoform X1"/>
    <property type="match status" value="1"/>
</dbReference>
<evidence type="ECO:0000259" key="5">
    <source>
        <dbReference type="Pfam" id="PF01134"/>
    </source>
</evidence>
<dbReference type="GO" id="GO:0002098">
    <property type="term" value="P:tRNA wobble uridine modification"/>
    <property type="evidence" value="ECO:0007669"/>
    <property type="project" value="InterPro"/>
</dbReference>